<sequence>MQRTRNGQKLTGSKDQRFLSEIGLCGEFNPPHASHMGGSWERMIGVARRILDSMFLDLHVNLTHEVLSTLMAEVSAIMNARPLVSVSTDPDNPQVLSPNMLLTQKSGNLAPAGDYSGKDITCSGLAETSGRRADGFVIQSIDGKITVPLPSLIECSDIPNNRAEIPTPSAVIHQPHLRHIAKHLPELDPNAEILLLLGRDVLRLHKIRQQVNGPHNAPFAQRLDLGWVIVGEVCLGSSHKPVVSNFKTTVLESGRPSTFQPCTSYMQIKDSLPKLNSSTKVTEETLGKTVFDRTDKDNRPAPSIDDETFMEKMDNEMHQNNNNTWVAPLPFKQPRPSLPNNKEQAVKRFMSLEKTLKRNPKMQEQYFAFMDKLIQNGHAEIAPPLDNEECWFLPTFGVYHPRKPEQIRVVFDSSSQYEGICLNDVLLTGPDLNNTLIGVLLRFRKDKVAVLADIQQMFYCFEVTETHRNFLRFLWYEGNDINKQVIDYRMKVHVFGNSPSPAVAIYGLRRAIREGAPKYGEDTIQFVERHFYVDDGLMSVPTDHHAVDILTRTQASLAESNIRLHKFISNSRDVLKALSQEDCAAPVKDLDLSGETESIQRSLGLLWETSTDTFTFSVSTEPKPFTRRGVLSTVNSIFDPLGLLAPVTTSGRALLRELTADLPDWDTPLSEEKHDKWENWRKSLQDLKQLHVPRTYTNMSLSNVEHKELIVFSDASVKAIGAVAYLKTVQNNGNTEVGFVMAKGRLAPRSEPTIPRLELCGAVLAVELADLIQEELDVQFDEVKFYSDSKVVLGYIHNTSKRFYVFVHNRIQRIRHSSRPEQWHYVPSEVNPADHVTRFLPASRLAQTTWFSGPAFLQKTVEKDKQTWERCELIQPERDTEIRPEVKTYCTSVKENSLSPNRFERFSTLKSLVRAVACLIHIARSFRKSNKHCQCKGWHWCKQARSPDELDQAMFVILQVAQRSAFQKELSAWHAEKPTPKDSCLQKLNPIFSDGLIRIGGRLKHSNLDSKERHPVVLPKNSHVALLLTRHHHTQVKHQGRHLTEGAIRAAGYWILGGKRLINTVIHNCVTCKKLRGKVEEQHMADLPPERLEPCPPFTYVGLDVFGPWMVTARRTRGGHAECKRWAIMFSCLTSRAVHIELIETMDATSCINALRRFFAIRGPAKKLKSDCGTNFIAACKELGMDKNSQDPKIQRFLSEIGCVWEFNPPHASHMGGSWERMIGVARRILDSMFLDLHVNLTHEVLSTLMAEVSAIMNARPLVSVSTDPDNPQVLSPNMLLTQKSGNLAPAGDYSGKDMYTKQWKQVQALANQFWTQWRKEYLPNLQRRQKWTTHRKDLEVGDVVLLKDKQVGRNHWPMGRISSTFPGKDGHVRQVEIKTVDQGTPKTFRRPITEMVQACRAVMEQWDGLYQRILHIQTTAMEFHEGLQSMATREGLKGRKVSRALESFSWNITILKGQADLLKHAKAEVQENMKQIHDAARTGNLSKQSPGTRRVQVHSRASPDLRRVQDQNRASPDLRRVQDQSRASPDQRRGHHQGNRGSST</sequence>
<comment type="caution">
    <text evidence="3">The sequence shown here is derived from an EMBL/GenBank/DDBJ whole genome shotgun (WGS) entry which is preliminary data.</text>
</comment>
<reference evidence="4" key="1">
    <citation type="submission" date="2024-04" db="EMBL/GenBank/DDBJ databases">
        <title>Salinicola lusitanus LLJ914,a marine bacterium isolated from the Okinawa Trough.</title>
        <authorList>
            <person name="Li J."/>
        </authorList>
    </citation>
    <scope>NUCLEOTIDE SEQUENCE [LARGE SCALE GENOMIC DNA]</scope>
</reference>
<dbReference type="Proteomes" id="UP001460270">
    <property type="component" value="Unassembled WGS sequence"/>
</dbReference>
<dbReference type="InterPro" id="IPR040676">
    <property type="entry name" value="DUF5641"/>
</dbReference>
<dbReference type="SUPFAM" id="SSF53098">
    <property type="entry name" value="Ribonuclease H-like"/>
    <property type="match status" value="1"/>
</dbReference>
<accession>A0AAW0NED2</accession>
<name>A0AAW0NED2_9GOBI</name>
<proteinExistence type="predicted"/>
<dbReference type="Pfam" id="PF18701">
    <property type="entry name" value="DUF5641"/>
    <property type="match status" value="1"/>
</dbReference>
<dbReference type="PROSITE" id="PS50994">
    <property type="entry name" value="INTEGRASE"/>
    <property type="match status" value="1"/>
</dbReference>
<dbReference type="InterPro" id="IPR043502">
    <property type="entry name" value="DNA/RNA_pol_sf"/>
</dbReference>
<dbReference type="SUPFAM" id="SSF56672">
    <property type="entry name" value="DNA/RNA polymerases"/>
    <property type="match status" value="1"/>
</dbReference>
<protein>
    <recommendedName>
        <fullName evidence="2">Integrase catalytic domain-containing protein</fullName>
    </recommendedName>
</protein>
<gene>
    <name evidence="3" type="ORF">WMY93_019444</name>
</gene>
<evidence type="ECO:0000313" key="4">
    <source>
        <dbReference type="Proteomes" id="UP001460270"/>
    </source>
</evidence>
<keyword evidence="4" id="KW-1185">Reference proteome</keyword>
<feature type="domain" description="Integrase catalytic" evidence="2">
    <location>
        <begin position="1092"/>
        <end position="1285"/>
    </location>
</feature>
<dbReference type="EMBL" id="JBBPFD010000014">
    <property type="protein sequence ID" value="KAK7898591.1"/>
    <property type="molecule type" value="Genomic_DNA"/>
</dbReference>
<feature type="compositionally biased region" description="Basic and acidic residues" evidence="1">
    <location>
        <begin position="1502"/>
        <end position="1524"/>
    </location>
</feature>
<dbReference type="GO" id="GO:0003676">
    <property type="term" value="F:nucleic acid binding"/>
    <property type="evidence" value="ECO:0007669"/>
    <property type="project" value="InterPro"/>
</dbReference>
<dbReference type="PANTHER" id="PTHR47331:SF6">
    <property type="entry name" value="DOUBLECORTIN DOMAIN-CONTAINING PROTEIN"/>
    <property type="match status" value="1"/>
</dbReference>
<feature type="region of interest" description="Disordered" evidence="1">
    <location>
        <begin position="1480"/>
        <end position="1545"/>
    </location>
</feature>
<dbReference type="InterPro" id="IPR001584">
    <property type="entry name" value="Integrase_cat-core"/>
</dbReference>
<dbReference type="InterPro" id="IPR008042">
    <property type="entry name" value="Retrotrans_Pao"/>
</dbReference>
<dbReference type="Gene3D" id="3.30.420.10">
    <property type="entry name" value="Ribonuclease H-like superfamily/Ribonuclease H"/>
    <property type="match status" value="3"/>
</dbReference>
<organism evidence="3 4">
    <name type="scientific">Mugilogobius chulae</name>
    <name type="common">yellowstripe goby</name>
    <dbReference type="NCBI Taxonomy" id="88201"/>
    <lineage>
        <taxon>Eukaryota</taxon>
        <taxon>Metazoa</taxon>
        <taxon>Chordata</taxon>
        <taxon>Craniata</taxon>
        <taxon>Vertebrata</taxon>
        <taxon>Euteleostomi</taxon>
        <taxon>Actinopterygii</taxon>
        <taxon>Neopterygii</taxon>
        <taxon>Teleostei</taxon>
        <taxon>Neoteleostei</taxon>
        <taxon>Acanthomorphata</taxon>
        <taxon>Gobiaria</taxon>
        <taxon>Gobiiformes</taxon>
        <taxon>Gobioidei</taxon>
        <taxon>Gobiidae</taxon>
        <taxon>Gobionellinae</taxon>
        <taxon>Mugilogobius</taxon>
    </lineage>
</organism>
<dbReference type="CDD" id="cd01644">
    <property type="entry name" value="RT_pepA17"/>
    <property type="match status" value="1"/>
</dbReference>
<evidence type="ECO:0000256" key="1">
    <source>
        <dbReference type="SAM" id="MobiDB-lite"/>
    </source>
</evidence>
<evidence type="ECO:0000313" key="3">
    <source>
        <dbReference type="EMBL" id="KAK7898591.1"/>
    </source>
</evidence>
<dbReference type="PANTHER" id="PTHR47331">
    <property type="entry name" value="PHD-TYPE DOMAIN-CONTAINING PROTEIN"/>
    <property type="match status" value="1"/>
</dbReference>
<dbReference type="Pfam" id="PF05380">
    <property type="entry name" value="Peptidase_A17"/>
    <property type="match status" value="1"/>
</dbReference>
<dbReference type="InterPro" id="IPR012337">
    <property type="entry name" value="RNaseH-like_sf"/>
</dbReference>
<dbReference type="GO" id="GO:0015074">
    <property type="term" value="P:DNA integration"/>
    <property type="evidence" value="ECO:0007669"/>
    <property type="project" value="InterPro"/>
</dbReference>
<evidence type="ECO:0000259" key="2">
    <source>
        <dbReference type="PROSITE" id="PS50994"/>
    </source>
</evidence>
<dbReference type="InterPro" id="IPR036397">
    <property type="entry name" value="RNaseH_sf"/>
</dbReference>